<proteinExistence type="predicted"/>
<evidence type="ECO:0000313" key="3">
    <source>
        <dbReference type="Proteomes" id="UP000054485"/>
    </source>
</evidence>
<dbReference type="OrthoDB" id="2688835at2759"/>
<keyword evidence="3" id="KW-1185">Reference proteome</keyword>
<dbReference type="EMBL" id="KN835557">
    <property type="protein sequence ID" value="KIK36133.1"/>
    <property type="molecule type" value="Genomic_DNA"/>
</dbReference>
<feature type="compositionally biased region" description="Polar residues" evidence="1">
    <location>
        <begin position="1"/>
        <end position="34"/>
    </location>
</feature>
<dbReference type="HOGENOM" id="CLU_740051_0_0_1"/>
<feature type="region of interest" description="Disordered" evidence="1">
    <location>
        <begin position="200"/>
        <end position="305"/>
    </location>
</feature>
<feature type="compositionally biased region" description="Low complexity" evidence="1">
    <location>
        <begin position="143"/>
        <end position="156"/>
    </location>
</feature>
<dbReference type="InParanoid" id="A0A0D0AW84"/>
<feature type="compositionally biased region" description="Low complexity" evidence="1">
    <location>
        <begin position="260"/>
        <end position="279"/>
    </location>
</feature>
<feature type="compositionally biased region" description="Polar residues" evidence="1">
    <location>
        <begin position="55"/>
        <end position="72"/>
    </location>
</feature>
<feature type="compositionally biased region" description="Polar residues" evidence="1">
    <location>
        <begin position="122"/>
        <end position="131"/>
    </location>
</feature>
<feature type="region of interest" description="Disordered" evidence="1">
    <location>
        <begin position="1"/>
        <end position="184"/>
    </location>
</feature>
<dbReference type="STRING" id="930992.A0A0D0AW84"/>
<dbReference type="Proteomes" id="UP000054485">
    <property type="component" value="Unassembled WGS sequence"/>
</dbReference>
<accession>A0A0D0AW84</accession>
<evidence type="ECO:0000256" key="1">
    <source>
        <dbReference type="SAM" id="MobiDB-lite"/>
    </source>
</evidence>
<gene>
    <name evidence="2" type="ORF">CY34DRAFT_538844</name>
</gene>
<protein>
    <submittedName>
        <fullName evidence="2">Uncharacterized protein</fullName>
    </submittedName>
</protein>
<name>A0A0D0AW84_9AGAM</name>
<evidence type="ECO:0000313" key="2">
    <source>
        <dbReference type="EMBL" id="KIK36133.1"/>
    </source>
</evidence>
<dbReference type="AlphaFoldDB" id="A0A0D0AW84"/>
<reference evidence="3" key="2">
    <citation type="submission" date="2015-01" db="EMBL/GenBank/DDBJ databases">
        <title>Evolutionary Origins and Diversification of the Mycorrhizal Mutualists.</title>
        <authorList>
            <consortium name="DOE Joint Genome Institute"/>
            <consortium name="Mycorrhizal Genomics Consortium"/>
            <person name="Kohler A."/>
            <person name="Kuo A."/>
            <person name="Nagy L.G."/>
            <person name="Floudas D."/>
            <person name="Copeland A."/>
            <person name="Barry K.W."/>
            <person name="Cichocki N."/>
            <person name="Veneault-Fourrey C."/>
            <person name="LaButti K."/>
            <person name="Lindquist E.A."/>
            <person name="Lipzen A."/>
            <person name="Lundell T."/>
            <person name="Morin E."/>
            <person name="Murat C."/>
            <person name="Riley R."/>
            <person name="Ohm R."/>
            <person name="Sun H."/>
            <person name="Tunlid A."/>
            <person name="Henrissat B."/>
            <person name="Grigoriev I.V."/>
            <person name="Hibbett D.S."/>
            <person name="Martin F."/>
        </authorList>
    </citation>
    <scope>NUCLEOTIDE SEQUENCE [LARGE SCALE GENOMIC DNA]</scope>
    <source>
        <strain evidence="3">UH-Slu-Lm8-n1</strain>
    </source>
</reference>
<sequence>MSNRRSQADIDQSQSAIQPSGSSDHLQDNSTRGHSSSASFHQSTSPPTPTTATADQQWFPNSHQMIVTSSSFYDPAQATPFTPQPPMNVWDTQYTPPPTDFFPRQHPTSYQQPYPFEPPPTTQYSFVQDNQRPVMPTSRRSARGSSRPSGYYRQGGAQSHQYPQVAPSNTPSTQPQPPTGQALAAQRTTQLIAGQFPPVQNEQQYPSQPQYSPPPTQSQFQIQTQFTSTAQFSQSQSQAQGRGQGKGQNQFGQPSQAQVQAQSHGSTQSQSQSHGAQSQPQTQVHAHAPPNQPQSQHYPPPSDSYYMQSDMYYAMNAQGSQSAPSLHSQAQSATSLVGVFIASFGACLFVSWKSFSLRSFLGARPFILRGTRCA</sequence>
<feature type="compositionally biased region" description="Low complexity" evidence="1">
    <location>
        <begin position="217"/>
        <end position="253"/>
    </location>
</feature>
<reference evidence="2 3" key="1">
    <citation type="submission" date="2014-04" db="EMBL/GenBank/DDBJ databases">
        <authorList>
            <consortium name="DOE Joint Genome Institute"/>
            <person name="Kuo A."/>
            <person name="Ruytinx J."/>
            <person name="Rineau F."/>
            <person name="Colpaert J."/>
            <person name="Kohler A."/>
            <person name="Nagy L.G."/>
            <person name="Floudas D."/>
            <person name="Copeland A."/>
            <person name="Barry K.W."/>
            <person name="Cichocki N."/>
            <person name="Veneault-Fourrey C."/>
            <person name="LaButti K."/>
            <person name="Lindquist E.A."/>
            <person name="Lipzen A."/>
            <person name="Lundell T."/>
            <person name="Morin E."/>
            <person name="Murat C."/>
            <person name="Sun H."/>
            <person name="Tunlid A."/>
            <person name="Henrissat B."/>
            <person name="Grigoriev I.V."/>
            <person name="Hibbett D.S."/>
            <person name="Martin F."/>
            <person name="Nordberg H.P."/>
            <person name="Cantor M.N."/>
            <person name="Hua S.X."/>
        </authorList>
    </citation>
    <scope>NUCLEOTIDE SEQUENCE [LARGE SCALE GENOMIC DNA]</scope>
    <source>
        <strain evidence="2 3">UH-Slu-Lm8-n1</strain>
    </source>
</reference>
<feature type="compositionally biased region" description="Low complexity" evidence="1">
    <location>
        <begin position="35"/>
        <end position="54"/>
    </location>
</feature>
<organism evidence="2 3">
    <name type="scientific">Suillus luteus UH-Slu-Lm8-n1</name>
    <dbReference type="NCBI Taxonomy" id="930992"/>
    <lineage>
        <taxon>Eukaryota</taxon>
        <taxon>Fungi</taxon>
        <taxon>Dikarya</taxon>
        <taxon>Basidiomycota</taxon>
        <taxon>Agaricomycotina</taxon>
        <taxon>Agaricomycetes</taxon>
        <taxon>Agaricomycetidae</taxon>
        <taxon>Boletales</taxon>
        <taxon>Suillineae</taxon>
        <taxon>Suillaceae</taxon>
        <taxon>Suillus</taxon>
    </lineage>
</organism>